<feature type="transmembrane region" description="Helical" evidence="17">
    <location>
        <begin position="55"/>
        <end position="73"/>
    </location>
</feature>
<feature type="transmembrane region" description="Helical" evidence="17">
    <location>
        <begin position="7"/>
        <end position="35"/>
    </location>
</feature>
<feature type="transmembrane region" description="Helical" evidence="17">
    <location>
        <begin position="372"/>
        <end position="397"/>
    </location>
</feature>
<feature type="transmembrane region" description="Helical" evidence="17">
    <location>
        <begin position="237"/>
        <end position="262"/>
    </location>
</feature>
<dbReference type="EMBL" id="MH352481">
    <property type="protein sequence ID" value="AWX92100.1"/>
    <property type="molecule type" value="Genomic_DNA"/>
</dbReference>
<dbReference type="InterPro" id="IPR001750">
    <property type="entry name" value="ND/Mrp_TM"/>
</dbReference>
<gene>
    <name evidence="20" type="primary">nad4</name>
</gene>
<dbReference type="PRINTS" id="PR01437">
    <property type="entry name" value="NUOXDRDTASE4"/>
</dbReference>
<dbReference type="GO" id="GO:0015990">
    <property type="term" value="P:electron transport coupled proton transport"/>
    <property type="evidence" value="ECO:0007669"/>
    <property type="project" value="TreeGrafter"/>
</dbReference>
<dbReference type="PANTHER" id="PTHR43507">
    <property type="entry name" value="NADH-UBIQUINONE OXIDOREDUCTASE CHAIN 4"/>
    <property type="match status" value="1"/>
</dbReference>
<dbReference type="AlphaFoldDB" id="A0A3G1RJA5"/>
<evidence type="ECO:0000256" key="17">
    <source>
        <dbReference type="RuleBase" id="RU003297"/>
    </source>
</evidence>
<organism evidence="20">
    <name type="scientific">Ugyops sp. APL-2018</name>
    <dbReference type="NCBI Taxonomy" id="2250388"/>
    <lineage>
        <taxon>Eukaryota</taxon>
        <taxon>Metazoa</taxon>
        <taxon>Ecdysozoa</taxon>
        <taxon>Arthropoda</taxon>
        <taxon>Hexapoda</taxon>
        <taxon>Insecta</taxon>
        <taxon>Pterygota</taxon>
        <taxon>Neoptera</taxon>
        <taxon>Paraneoptera</taxon>
        <taxon>Hemiptera</taxon>
        <taxon>Auchenorrhyncha</taxon>
        <taxon>Fulgoroidea</taxon>
        <taxon>Delphacidae</taxon>
        <taxon>Asiracinae</taxon>
        <taxon>Ugyops</taxon>
    </lineage>
</organism>
<feature type="transmembrane region" description="Helical" evidence="17">
    <location>
        <begin position="85"/>
        <end position="105"/>
    </location>
</feature>
<evidence type="ECO:0000259" key="18">
    <source>
        <dbReference type="Pfam" id="PF00361"/>
    </source>
</evidence>
<evidence type="ECO:0000256" key="16">
    <source>
        <dbReference type="ARBA" id="ARBA00049551"/>
    </source>
</evidence>
<keyword evidence="13 17" id="KW-0830">Ubiquinone</keyword>
<evidence type="ECO:0000256" key="15">
    <source>
        <dbReference type="ARBA" id="ARBA00023136"/>
    </source>
</evidence>
<evidence type="ECO:0000313" key="20">
    <source>
        <dbReference type="EMBL" id="AWX92100.1"/>
    </source>
</evidence>
<keyword evidence="10 17" id="KW-0249">Electron transport</keyword>
<evidence type="ECO:0000256" key="11">
    <source>
        <dbReference type="ARBA" id="ARBA00022989"/>
    </source>
</evidence>
<comment type="function">
    <text evidence="17">Core subunit of the mitochondrial membrane respiratory chain NADH dehydrogenase (Complex I) which catalyzes electron transfer from NADH through the respiratory chain, using ubiquinone as an electron acceptor. Essential for the catalytic activity and assembly of complex I.</text>
</comment>
<dbReference type="EC" id="7.1.1.2" evidence="4 17"/>
<evidence type="ECO:0000256" key="2">
    <source>
        <dbReference type="ARBA" id="ARBA00004225"/>
    </source>
</evidence>
<evidence type="ECO:0000256" key="12">
    <source>
        <dbReference type="ARBA" id="ARBA00023027"/>
    </source>
</evidence>
<feature type="transmembrane region" description="Helical" evidence="17">
    <location>
        <begin position="212"/>
        <end position="231"/>
    </location>
</feature>
<evidence type="ECO:0000256" key="14">
    <source>
        <dbReference type="ARBA" id="ARBA00023128"/>
    </source>
</evidence>
<feature type="transmembrane region" description="Helical" evidence="17">
    <location>
        <begin position="295"/>
        <end position="318"/>
    </location>
</feature>
<keyword evidence="14 17" id="KW-0496">Mitochondrion</keyword>
<dbReference type="InterPro" id="IPR000260">
    <property type="entry name" value="NADH4_N"/>
</dbReference>
<dbReference type="Pfam" id="PF00361">
    <property type="entry name" value="Proton_antipo_M"/>
    <property type="match status" value="1"/>
</dbReference>
<keyword evidence="11 17" id="KW-1133">Transmembrane helix</keyword>
<feature type="transmembrane region" description="Helical" evidence="17">
    <location>
        <begin position="418"/>
        <end position="438"/>
    </location>
</feature>
<keyword evidence="8 17" id="KW-0812">Transmembrane</keyword>
<keyword evidence="15 17" id="KW-0472">Membrane</keyword>
<feature type="transmembrane region" description="Helical" evidence="17">
    <location>
        <begin position="177"/>
        <end position="200"/>
    </location>
</feature>
<dbReference type="GO" id="GO:0031966">
    <property type="term" value="C:mitochondrial membrane"/>
    <property type="evidence" value="ECO:0007669"/>
    <property type="project" value="UniProtKB-SubCell"/>
</dbReference>
<name>A0A3G1RJA5_9HEMI</name>
<keyword evidence="12 17" id="KW-0520">NAD</keyword>
<protein>
    <recommendedName>
        <fullName evidence="5 17">NADH-ubiquinone oxidoreductase chain 4</fullName>
        <ecNumber evidence="4 17">7.1.1.2</ecNumber>
    </recommendedName>
</protein>
<evidence type="ECO:0000256" key="8">
    <source>
        <dbReference type="ARBA" id="ARBA00022692"/>
    </source>
</evidence>
<dbReference type="GO" id="GO:0042773">
    <property type="term" value="P:ATP synthesis coupled electron transport"/>
    <property type="evidence" value="ECO:0007669"/>
    <property type="project" value="InterPro"/>
</dbReference>
<reference evidence="20" key="1">
    <citation type="journal article" date="2018" name="J. Insect Sci.">
        <title>The Complete Mitochondrial Genome of Ugyops sp. (Hemiptera: Delphacidae).</title>
        <authorList>
            <person name="Yu F."/>
            <person name="Liang A.P."/>
        </authorList>
    </citation>
    <scope>NUCLEOTIDE SEQUENCE</scope>
</reference>
<comment type="function">
    <text evidence="1">Core subunit of the mitochondrial membrane respiratory chain NADH dehydrogenase (Complex I) that is believed to belong to the minimal assembly required for catalysis. Complex I functions in the transfer of electrons from NADH to the respiratory chain. The immediate electron acceptor for the enzyme is believed to be ubiquinone.</text>
</comment>
<keyword evidence="7 17" id="KW-0679">Respiratory chain</keyword>
<evidence type="ECO:0000256" key="1">
    <source>
        <dbReference type="ARBA" id="ARBA00003257"/>
    </source>
</evidence>
<keyword evidence="6 17" id="KW-0813">Transport</keyword>
<evidence type="ECO:0000256" key="7">
    <source>
        <dbReference type="ARBA" id="ARBA00022660"/>
    </source>
</evidence>
<geneLocation type="mitochondrion" evidence="20"/>
<dbReference type="GO" id="GO:0048039">
    <property type="term" value="F:ubiquinone binding"/>
    <property type="evidence" value="ECO:0007669"/>
    <property type="project" value="TreeGrafter"/>
</dbReference>
<feature type="domain" description="NADH:ubiquinone oxidoreductase chain 4 N-terminal" evidence="19">
    <location>
        <begin position="1"/>
        <end position="100"/>
    </location>
</feature>
<proteinExistence type="inferred from homology"/>
<keyword evidence="9" id="KW-1278">Translocase</keyword>
<accession>A0A3G1RJA5</accession>
<comment type="catalytic activity">
    <reaction evidence="16 17">
        <text>a ubiquinone + NADH + 5 H(+)(in) = a ubiquinol + NAD(+) + 4 H(+)(out)</text>
        <dbReference type="Rhea" id="RHEA:29091"/>
        <dbReference type="Rhea" id="RHEA-COMP:9565"/>
        <dbReference type="Rhea" id="RHEA-COMP:9566"/>
        <dbReference type="ChEBI" id="CHEBI:15378"/>
        <dbReference type="ChEBI" id="CHEBI:16389"/>
        <dbReference type="ChEBI" id="CHEBI:17976"/>
        <dbReference type="ChEBI" id="CHEBI:57540"/>
        <dbReference type="ChEBI" id="CHEBI:57945"/>
        <dbReference type="EC" id="7.1.1.2"/>
    </reaction>
</comment>
<evidence type="ECO:0000259" key="19">
    <source>
        <dbReference type="Pfam" id="PF01059"/>
    </source>
</evidence>
<evidence type="ECO:0000256" key="6">
    <source>
        <dbReference type="ARBA" id="ARBA00022448"/>
    </source>
</evidence>
<evidence type="ECO:0000256" key="13">
    <source>
        <dbReference type="ARBA" id="ARBA00023075"/>
    </source>
</evidence>
<feature type="transmembrane region" description="Helical" evidence="17">
    <location>
        <begin position="111"/>
        <end position="129"/>
    </location>
</feature>
<dbReference type="Pfam" id="PF01059">
    <property type="entry name" value="Oxidored_q5_N"/>
    <property type="match status" value="1"/>
</dbReference>
<dbReference type="InterPro" id="IPR003918">
    <property type="entry name" value="NADH_UbQ_OxRdtase"/>
</dbReference>
<dbReference type="GO" id="GO:0003954">
    <property type="term" value="F:NADH dehydrogenase activity"/>
    <property type="evidence" value="ECO:0007669"/>
    <property type="project" value="TreeGrafter"/>
</dbReference>
<evidence type="ECO:0000256" key="9">
    <source>
        <dbReference type="ARBA" id="ARBA00022967"/>
    </source>
</evidence>
<evidence type="ECO:0000256" key="3">
    <source>
        <dbReference type="ARBA" id="ARBA00009025"/>
    </source>
</evidence>
<feature type="domain" description="NADH:quinone oxidoreductase/Mrp antiporter transmembrane" evidence="18">
    <location>
        <begin position="105"/>
        <end position="383"/>
    </location>
</feature>
<comment type="subcellular location">
    <subcellularLocation>
        <location evidence="2 17">Mitochondrion membrane</location>
        <topology evidence="2 17">Multi-pass membrane protein</topology>
    </subcellularLocation>
</comment>
<dbReference type="GO" id="GO:0008137">
    <property type="term" value="F:NADH dehydrogenase (ubiquinone) activity"/>
    <property type="evidence" value="ECO:0007669"/>
    <property type="project" value="UniProtKB-UniRule"/>
</dbReference>
<comment type="similarity">
    <text evidence="3 17">Belongs to the complex I subunit 4 family.</text>
</comment>
<evidence type="ECO:0000256" key="5">
    <source>
        <dbReference type="ARBA" id="ARBA00021006"/>
    </source>
</evidence>
<dbReference type="PANTHER" id="PTHR43507:SF20">
    <property type="entry name" value="NADH-UBIQUINONE OXIDOREDUCTASE CHAIN 4"/>
    <property type="match status" value="1"/>
</dbReference>
<evidence type="ECO:0000256" key="4">
    <source>
        <dbReference type="ARBA" id="ARBA00012944"/>
    </source>
</evidence>
<sequence length="439" mass="52443">MLSLFFFFLSLIPICFFSFWYLYIYFMFFFFFFFFINFRFYDFFSFISFGFGMDFYSYGFCLLSIWICILMAYSMINYSVSLYSFYYLLNLNFLVFFLVICFLSIDFFSFYFFFECSVLPVFFLILGWGYQPERLSSGFYLLFYTLFSSLPFLLIIFYLSITEGYFYFDLDYSCLNFYFFFFFIFSFLVSFPMFMFHFWLPSAHVEAPSSGSMILAGVMLKLGGYGLIRVFKFLVDYVIYYSFFFISVSLMGSFFISVFCLLQSDMKVLVAYSSVSHMGLVICSLFTLFDYGFLGSYFLMISHGLVSSGLFYFIGCLYDRFCSRSLFVVKGLMNFLPSFTFFFFFFCVCNMSCPPSLNLFSEICIIFSLVTWSFYTFFFLFFILFFTACYSIYLFSFSHHGGFSGLIFFVDGGLIREYLIFFLHIFPVFFIVFNLHFFF</sequence>
<evidence type="ECO:0000256" key="10">
    <source>
        <dbReference type="ARBA" id="ARBA00022982"/>
    </source>
</evidence>
<feature type="transmembrane region" description="Helical" evidence="17">
    <location>
        <begin position="141"/>
        <end position="161"/>
    </location>
</feature>